<keyword evidence="3 6" id="KW-0812">Transmembrane</keyword>
<feature type="transmembrane region" description="Helical" evidence="6">
    <location>
        <begin position="203"/>
        <end position="221"/>
    </location>
</feature>
<organism evidence="8 9">
    <name type="scientific">Mucilaginibacter ginsenosidivorax</name>
    <dbReference type="NCBI Taxonomy" id="862126"/>
    <lineage>
        <taxon>Bacteria</taxon>
        <taxon>Pseudomonadati</taxon>
        <taxon>Bacteroidota</taxon>
        <taxon>Sphingobacteriia</taxon>
        <taxon>Sphingobacteriales</taxon>
        <taxon>Sphingobacteriaceae</taxon>
        <taxon>Mucilaginibacter</taxon>
    </lineage>
</organism>
<feature type="transmembrane region" description="Helical" evidence="6">
    <location>
        <begin position="259"/>
        <end position="278"/>
    </location>
</feature>
<dbReference type="PANTHER" id="PTHR42920">
    <property type="entry name" value="OS03G0707200 PROTEIN-RELATED"/>
    <property type="match status" value="1"/>
</dbReference>
<accession>A0A5B8VY89</accession>
<evidence type="ECO:0000313" key="9">
    <source>
        <dbReference type="Proteomes" id="UP000321362"/>
    </source>
</evidence>
<dbReference type="SUPFAM" id="SSF103481">
    <property type="entry name" value="Multidrug resistance efflux transporter EmrE"/>
    <property type="match status" value="2"/>
</dbReference>
<reference evidence="8 9" key="1">
    <citation type="journal article" date="2013" name="J. Microbiol.">
        <title>Mucilaginibacter ginsenosidivorax sp. nov., with ginsenoside converting activity isolated from sediment.</title>
        <authorList>
            <person name="Kim J.K."/>
            <person name="Choi T.E."/>
            <person name="Liu Q.M."/>
            <person name="Park H.Y."/>
            <person name="Yi T.H."/>
            <person name="Yoon M.H."/>
            <person name="Kim S.C."/>
            <person name="Im W.T."/>
        </authorList>
    </citation>
    <scope>NUCLEOTIDE SEQUENCE [LARGE SCALE GENOMIC DNA]</scope>
    <source>
        <strain evidence="8 9">KHI28</strain>
    </source>
</reference>
<evidence type="ECO:0000256" key="3">
    <source>
        <dbReference type="ARBA" id="ARBA00022692"/>
    </source>
</evidence>
<feature type="transmembrane region" description="Helical" evidence="6">
    <location>
        <begin position="233"/>
        <end position="253"/>
    </location>
</feature>
<keyword evidence="5 6" id="KW-0472">Membrane</keyword>
<evidence type="ECO:0000256" key="1">
    <source>
        <dbReference type="ARBA" id="ARBA00004651"/>
    </source>
</evidence>
<feature type="transmembrane region" description="Helical" evidence="6">
    <location>
        <begin position="35"/>
        <end position="56"/>
    </location>
</feature>
<dbReference type="KEGG" id="mgk:FSB76_10605"/>
<gene>
    <name evidence="8" type="ORF">FSB76_10605</name>
</gene>
<dbReference type="PANTHER" id="PTHR42920:SF5">
    <property type="entry name" value="EAMA DOMAIN-CONTAINING PROTEIN"/>
    <property type="match status" value="1"/>
</dbReference>
<dbReference type="Pfam" id="PF00892">
    <property type="entry name" value="EamA"/>
    <property type="match status" value="1"/>
</dbReference>
<protein>
    <submittedName>
        <fullName evidence="8">DMT family transporter</fullName>
    </submittedName>
</protein>
<keyword evidence="9" id="KW-1185">Reference proteome</keyword>
<dbReference type="InterPro" id="IPR051258">
    <property type="entry name" value="Diverse_Substrate_Transporter"/>
</dbReference>
<evidence type="ECO:0000256" key="2">
    <source>
        <dbReference type="ARBA" id="ARBA00022475"/>
    </source>
</evidence>
<evidence type="ECO:0000259" key="7">
    <source>
        <dbReference type="Pfam" id="PF00892"/>
    </source>
</evidence>
<dbReference type="GO" id="GO:0005886">
    <property type="term" value="C:plasma membrane"/>
    <property type="evidence" value="ECO:0007669"/>
    <property type="project" value="UniProtKB-SubCell"/>
</dbReference>
<evidence type="ECO:0000256" key="6">
    <source>
        <dbReference type="SAM" id="Phobius"/>
    </source>
</evidence>
<dbReference type="InterPro" id="IPR037185">
    <property type="entry name" value="EmrE-like"/>
</dbReference>
<sequence length="290" mass="30651">MQKNKIPIRPLLAVLGSILSVQIGAAIAKGLFPALGASVTATLRIGLSALMLLAVNRPGLKTLTKVQWRAVIPYGLCLGAMNLIYYLALSRIPLGIAVTLEFMGPLLLVVFSSKRLIEFLWVLLAAAGIALMTPWNNTNIDLFGAGMALLAGAFWAGYIVLGRRVSAVLNGGEAVTIGMLFALIITLPFAFASGGMLNFNSSMIIPAVGLALFCSAVPFSLEMYGLKYIPTKTFSILMSMEPAVGAICGLIFLKEYLSVQEYAAVVLVVIASVGATIGNRENIGKIAPDV</sequence>
<dbReference type="OrthoDB" id="9815120at2"/>
<proteinExistence type="predicted"/>
<evidence type="ECO:0000256" key="5">
    <source>
        <dbReference type="ARBA" id="ARBA00023136"/>
    </source>
</evidence>
<feature type="transmembrane region" description="Helical" evidence="6">
    <location>
        <begin position="119"/>
        <end position="136"/>
    </location>
</feature>
<feature type="domain" description="EamA" evidence="7">
    <location>
        <begin position="143"/>
        <end position="274"/>
    </location>
</feature>
<keyword evidence="4 6" id="KW-1133">Transmembrane helix</keyword>
<feature type="transmembrane region" description="Helical" evidence="6">
    <location>
        <begin position="174"/>
        <end position="197"/>
    </location>
</feature>
<dbReference type="InterPro" id="IPR000620">
    <property type="entry name" value="EamA_dom"/>
</dbReference>
<dbReference type="EMBL" id="CP042437">
    <property type="protein sequence ID" value="QEC76374.1"/>
    <property type="molecule type" value="Genomic_DNA"/>
</dbReference>
<comment type="subcellular location">
    <subcellularLocation>
        <location evidence="1">Cell membrane</location>
        <topology evidence="1">Multi-pass membrane protein</topology>
    </subcellularLocation>
</comment>
<feature type="transmembrane region" description="Helical" evidence="6">
    <location>
        <begin position="68"/>
        <end position="88"/>
    </location>
</feature>
<feature type="transmembrane region" description="Helical" evidence="6">
    <location>
        <begin position="142"/>
        <end position="162"/>
    </location>
</feature>
<feature type="transmembrane region" description="Helical" evidence="6">
    <location>
        <begin position="94"/>
        <end position="112"/>
    </location>
</feature>
<dbReference type="AlphaFoldDB" id="A0A5B8VY89"/>
<evidence type="ECO:0000256" key="4">
    <source>
        <dbReference type="ARBA" id="ARBA00022989"/>
    </source>
</evidence>
<evidence type="ECO:0000313" key="8">
    <source>
        <dbReference type="EMBL" id="QEC76374.1"/>
    </source>
</evidence>
<keyword evidence="2" id="KW-1003">Cell membrane</keyword>
<dbReference type="Proteomes" id="UP000321362">
    <property type="component" value="Chromosome"/>
</dbReference>
<dbReference type="RefSeq" id="WP_147053549.1">
    <property type="nucleotide sequence ID" value="NZ_CP042437.1"/>
</dbReference>
<name>A0A5B8VY89_9SPHI</name>